<name>A0ABQ7MEU2_BRACM</name>
<feature type="compositionally biased region" description="Polar residues" evidence="1">
    <location>
        <begin position="19"/>
        <end position="35"/>
    </location>
</feature>
<evidence type="ECO:0000313" key="2">
    <source>
        <dbReference type="EMBL" id="KAG5396905.1"/>
    </source>
</evidence>
<keyword evidence="3" id="KW-1185">Reference proteome</keyword>
<reference evidence="2 3" key="1">
    <citation type="submission" date="2021-03" db="EMBL/GenBank/DDBJ databases">
        <authorList>
            <person name="King G.J."/>
            <person name="Bancroft I."/>
            <person name="Baten A."/>
            <person name="Bloomfield J."/>
            <person name="Borpatragohain P."/>
            <person name="He Z."/>
            <person name="Irish N."/>
            <person name="Irwin J."/>
            <person name="Liu K."/>
            <person name="Mauleon R.P."/>
            <person name="Moore J."/>
            <person name="Morris R."/>
            <person name="Ostergaard L."/>
            <person name="Wang B."/>
            <person name="Wells R."/>
        </authorList>
    </citation>
    <scope>NUCLEOTIDE SEQUENCE [LARGE SCALE GENOMIC DNA]</scope>
    <source>
        <strain evidence="2">R-o-18</strain>
        <tissue evidence="2">Leaf</tissue>
    </source>
</reference>
<gene>
    <name evidence="2" type="primary">A05p018950.1_BraROA</name>
    <name evidence="2" type="ORF">IGI04_018719</name>
</gene>
<comment type="caution">
    <text evidence="2">The sequence shown here is derived from an EMBL/GenBank/DDBJ whole genome shotgun (WGS) entry which is preliminary data.</text>
</comment>
<proteinExistence type="predicted"/>
<feature type="region of interest" description="Disordered" evidence="1">
    <location>
        <begin position="1"/>
        <end position="40"/>
    </location>
</feature>
<dbReference type="Proteomes" id="UP000823674">
    <property type="component" value="Chromosome A05"/>
</dbReference>
<sequence length="102" mass="11156">LGLRQQFESDGGMGDRRANSSAGDQRANSGNQGDNGETRHVLSAKMSAFLNLTLGHSFHDARNPGFSDCRSYAAREAPRRGLSSRKLYVSWQLTLLSVDTIN</sequence>
<accession>A0ABQ7MEU2</accession>
<evidence type="ECO:0000256" key="1">
    <source>
        <dbReference type="SAM" id="MobiDB-lite"/>
    </source>
</evidence>
<evidence type="ECO:0000313" key="3">
    <source>
        <dbReference type="Proteomes" id="UP000823674"/>
    </source>
</evidence>
<organism evidence="2 3">
    <name type="scientific">Brassica rapa subsp. trilocularis</name>
    <dbReference type="NCBI Taxonomy" id="1813537"/>
    <lineage>
        <taxon>Eukaryota</taxon>
        <taxon>Viridiplantae</taxon>
        <taxon>Streptophyta</taxon>
        <taxon>Embryophyta</taxon>
        <taxon>Tracheophyta</taxon>
        <taxon>Spermatophyta</taxon>
        <taxon>Magnoliopsida</taxon>
        <taxon>eudicotyledons</taxon>
        <taxon>Gunneridae</taxon>
        <taxon>Pentapetalae</taxon>
        <taxon>rosids</taxon>
        <taxon>malvids</taxon>
        <taxon>Brassicales</taxon>
        <taxon>Brassicaceae</taxon>
        <taxon>Brassiceae</taxon>
        <taxon>Brassica</taxon>
    </lineage>
</organism>
<dbReference type="EMBL" id="JADBGQ010000005">
    <property type="protein sequence ID" value="KAG5396905.1"/>
    <property type="molecule type" value="Genomic_DNA"/>
</dbReference>
<protein>
    <submittedName>
        <fullName evidence="2">Uncharacterized protein</fullName>
    </submittedName>
</protein>
<feature type="non-terminal residue" evidence="2">
    <location>
        <position position="1"/>
    </location>
</feature>